<keyword evidence="4" id="KW-0235">DNA replication</keyword>
<keyword evidence="3" id="KW-0548">Nucleotidyltransferase</keyword>
<dbReference type="GO" id="GO:0006261">
    <property type="term" value="P:DNA-templated DNA replication"/>
    <property type="evidence" value="ECO:0007669"/>
    <property type="project" value="TreeGrafter"/>
</dbReference>
<dbReference type="eggNOG" id="COG1466">
    <property type="taxonomic scope" value="Bacteria"/>
</dbReference>
<organism evidence="8 9">
    <name type="scientific">Oceanicola granulosus (strain ATCC BAA-861 / DSM 15982 / KCTC 12143 / HTCC2516)</name>
    <dbReference type="NCBI Taxonomy" id="314256"/>
    <lineage>
        <taxon>Bacteria</taxon>
        <taxon>Pseudomonadati</taxon>
        <taxon>Pseudomonadota</taxon>
        <taxon>Alphaproteobacteria</taxon>
        <taxon>Rhodobacterales</taxon>
        <taxon>Roseobacteraceae</taxon>
        <taxon>Oceanicola</taxon>
    </lineage>
</organism>
<accession>Q2CBD3</accession>
<dbReference type="GO" id="GO:0009360">
    <property type="term" value="C:DNA polymerase III complex"/>
    <property type="evidence" value="ECO:0007669"/>
    <property type="project" value="TreeGrafter"/>
</dbReference>
<dbReference type="AlphaFoldDB" id="Q2CBD3"/>
<dbReference type="NCBIfam" id="TIGR01128">
    <property type="entry name" value="holA"/>
    <property type="match status" value="1"/>
</dbReference>
<dbReference type="OrthoDB" id="9804983at2"/>
<keyword evidence="2" id="KW-0808">Transferase</keyword>
<dbReference type="HOGENOM" id="CLU_068860_1_0_5"/>
<comment type="caution">
    <text evidence="8">The sequence shown here is derived from an EMBL/GenBank/DDBJ whole genome shotgun (WGS) entry which is preliminary data.</text>
</comment>
<evidence type="ECO:0000256" key="4">
    <source>
        <dbReference type="ARBA" id="ARBA00022705"/>
    </source>
</evidence>
<gene>
    <name evidence="8" type="ORF">OG2516_11956</name>
</gene>
<proteinExistence type="inferred from homology"/>
<dbReference type="STRING" id="314256.OG2516_11956"/>
<evidence type="ECO:0000313" key="8">
    <source>
        <dbReference type="EMBL" id="EAR49965.1"/>
    </source>
</evidence>
<dbReference type="InterPro" id="IPR027417">
    <property type="entry name" value="P-loop_NTPase"/>
</dbReference>
<evidence type="ECO:0000256" key="6">
    <source>
        <dbReference type="ARBA" id="ARBA00034754"/>
    </source>
</evidence>
<dbReference type="PANTHER" id="PTHR34388:SF1">
    <property type="entry name" value="DNA POLYMERASE III SUBUNIT DELTA"/>
    <property type="match status" value="1"/>
</dbReference>
<evidence type="ECO:0000313" key="9">
    <source>
        <dbReference type="Proteomes" id="UP000003635"/>
    </source>
</evidence>
<sequence length="341" mass="36103">MKLAPRDATAYFRSPDPARTGLLIYGPDAMRIAAKRQQVLAALLGPNAESEMRLARIPASELRKDPAALLDAVKAQGFFPGPRAVLVEEAADGLSTTLSAALKEWSAGDAQVIVTAGQLTARSSLRKLFESHPSAYAAAIYDDPPGRDEIAGMLKDASLSDVAGEALEALAALARELPPGDFRQTLEKLALYKLGATEPVSVEEVALMAPASSEAGVDAVLEAVASGATESIGPLLRRLYAQGVQPVTLCIGAVRHFRILHTAASDPGGPGSGVARLRPPVFGRRRDRIVRQAQQWGVVKLEAGLSILTDTDLRLRSVSAAPAQALMERALIRLAMLARPR</sequence>
<dbReference type="SUPFAM" id="SSF48019">
    <property type="entry name" value="post-AAA+ oligomerization domain-like"/>
    <property type="match status" value="1"/>
</dbReference>
<dbReference type="EC" id="2.7.7.7" evidence="1"/>
<evidence type="ECO:0000256" key="3">
    <source>
        <dbReference type="ARBA" id="ARBA00022695"/>
    </source>
</evidence>
<evidence type="ECO:0000256" key="5">
    <source>
        <dbReference type="ARBA" id="ARBA00022932"/>
    </source>
</evidence>
<keyword evidence="5" id="KW-0239">DNA-directed DNA polymerase</keyword>
<dbReference type="InterPro" id="IPR008921">
    <property type="entry name" value="DNA_pol3_clamp-load_cplx_C"/>
</dbReference>
<keyword evidence="9" id="KW-1185">Reference proteome</keyword>
<dbReference type="RefSeq" id="WP_007255909.1">
    <property type="nucleotide sequence ID" value="NZ_CH724107.1"/>
</dbReference>
<evidence type="ECO:0000256" key="2">
    <source>
        <dbReference type="ARBA" id="ARBA00022679"/>
    </source>
</evidence>
<reference evidence="8 9" key="1">
    <citation type="journal article" date="2010" name="J. Bacteriol.">
        <title>Genome sequences of Oceanicola granulosus HTCC2516(T) and Oceanicola batsensis HTCC2597(TDelta).</title>
        <authorList>
            <person name="Thrash J.C."/>
            <person name="Cho J.C."/>
            <person name="Vergin K.L."/>
            <person name="Giovannoni S.J."/>
        </authorList>
    </citation>
    <scope>NUCLEOTIDE SEQUENCE [LARGE SCALE GENOMIC DNA]</scope>
    <source>
        <strain evidence="9">ATCC BAA-861 / DSM 15982 / KCTC 12143 / HTCC2516</strain>
    </source>
</reference>
<comment type="catalytic activity">
    <reaction evidence="7">
        <text>DNA(n) + a 2'-deoxyribonucleoside 5'-triphosphate = DNA(n+1) + diphosphate</text>
        <dbReference type="Rhea" id="RHEA:22508"/>
        <dbReference type="Rhea" id="RHEA-COMP:17339"/>
        <dbReference type="Rhea" id="RHEA-COMP:17340"/>
        <dbReference type="ChEBI" id="CHEBI:33019"/>
        <dbReference type="ChEBI" id="CHEBI:61560"/>
        <dbReference type="ChEBI" id="CHEBI:173112"/>
        <dbReference type="EC" id="2.7.7.7"/>
    </reaction>
</comment>
<dbReference type="Proteomes" id="UP000003635">
    <property type="component" value="Unassembled WGS sequence"/>
</dbReference>
<dbReference type="InterPro" id="IPR005790">
    <property type="entry name" value="DNA_polIII_delta"/>
</dbReference>
<evidence type="ECO:0000256" key="1">
    <source>
        <dbReference type="ARBA" id="ARBA00012417"/>
    </source>
</evidence>
<dbReference type="Gene3D" id="3.40.50.300">
    <property type="entry name" value="P-loop containing nucleotide triphosphate hydrolases"/>
    <property type="match status" value="1"/>
</dbReference>
<protein>
    <recommendedName>
        <fullName evidence="1">DNA-directed DNA polymerase</fullName>
        <ecNumber evidence="1">2.7.7.7</ecNumber>
    </recommendedName>
</protein>
<dbReference type="GO" id="GO:0003677">
    <property type="term" value="F:DNA binding"/>
    <property type="evidence" value="ECO:0007669"/>
    <property type="project" value="InterPro"/>
</dbReference>
<dbReference type="PANTHER" id="PTHR34388">
    <property type="entry name" value="DNA POLYMERASE III SUBUNIT DELTA"/>
    <property type="match status" value="1"/>
</dbReference>
<dbReference type="GO" id="GO:0003887">
    <property type="term" value="F:DNA-directed DNA polymerase activity"/>
    <property type="evidence" value="ECO:0007669"/>
    <property type="project" value="UniProtKB-KW"/>
</dbReference>
<dbReference type="Gene3D" id="1.20.272.10">
    <property type="match status" value="1"/>
</dbReference>
<evidence type="ECO:0000256" key="7">
    <source>
        <dbReference type="ARBA" id="ARBA00049244"/>
    </source>
</evidence>
<name>Q2CBD3_OCEGH</name>
<comment type="similarity">
    <text evidence="6">Belongs to the DNA polymerase HolA subunit family.</text>
</comment>
<dbReference type="EMBL" id="AAOT01000040">
    <property type="protein sequence ID" value="EAR49965.1"/>
    <property type="molecule type" value="Genomic_DNA"/>
</dbReference>